<reference evidence="1" key="1">
    <citation type="submission" date="2016-05" db="EMBL/GenBank/DDBJ databases">
        <title>WGS assembly of Xenopus laevis.</title>
        <authorList>
            <person name="Session A."/>
            <person name="Uno Y."/>
            <person name="Kwon T."/>
            <person name="Chapman J."/>
            <person name="Toyoda A."/>
            <person name="Takahashi S."/>
            <person name="Fukui A."/>
            <person name="Hikosaka A."/>
            <person name="Putnam N."/>
            <person name="Stites J."/>
            <person name="Van Heeringen S."/>
            <person name="Quigley I."/>
            <person name="Heinz S."/>
            <person name="Hellsten U."/>
            <person name="Lyons J."/>
            <person name="Suzuki A."/>
            <person name="Kondo M."/>
            <person name="Ogino H."/>
            <person name="Ochi H."/>
            <person name="Bogdanovic O."/>
            <person name="Lister R."/>
            <person name="Georgiou G."/>
            <person name="Paranjpe S."/>
            <person name="Van Kruijsbergen I."/>
            <person name="Mozaffari S."/>
            <person name="Shu S."/>
            <person name="Schmutz J."/>
            <person name="Jenkins J."/>
            <person name="Grimwood J."/>
            <person name="Carlson J."/>
            <person name="Mitros T."/>
            <person name="Simakov O."/>
            <person name="Heald R."/>
            <person name="Miller K."/>
            <person name="Haudenschild C."/>
            <person name="Kuroki Y."/>
            <person name="Tanaka T."/>
            <person name="Michiue T."/>
            <person name="Watanabe M."/>
            <person name="Kinoshita T."/>
            <person name="Ohta Y."/>
            <person name="Mawaribuchi S."/>
            <person name="Suzuki Y."/>
            <person name="Haramoto Y."/>
            <person name="Yamamoto T."/>
            <person name="Takagi C."/>
            <person name="Kitzman J."/>
            <person name="Shendure J."/>
            <person name="Nakayama T."/>
            <person name="Izutsu Y."/>
            <person name="Robert J."/>
            <person name="Dichmann D."/>
            <person name="Flajnik M."/>
            <person name="Houston D."/>
            <person name="Marcotte E."/>
            <person name="Wallingford J."/>
            <person name="Ito Y."/>
            <person name="Asashima M."/>
            <person name="Ueno N."/>
            <person name="Matsuda Y."/>
            <person name="Jan Veenstra G."/>
            <person name="Fujiyama A."/>
            <person name="Harland R."/>
            <person name="Taira M."/>
            <person name="Rokhsar D.S."/>
        </authorList>
    </citation>
    <scope>NUCLEOTIDE SEQUENCE</scope>
    <source>
        <strain evidence="1">J</strain>
        <tissue evidence="1">Blood</tissue>
    </source>
</reference>
<dbReference type="AlphaFoldDB" id="A0A974BNE2"/>
<evidence type="ECO:0000313" key="1">
    <source>
        <dbReference type="EMBL" id="OCT55238.1"/>
    </source>
</evidence>
<organism evidence="1">
    <name type="scientific">Xenopus laevis</name>
    <name type="common">African clawed frog</name>
    <dbReference type="NCBI Taxonomy" id="8355"/>
    <lineage>
        <taxon>Eukaryota</taxon>
        <taxon>Metazoa</taxon>
        <taxon>Chordata</taxon>
        <taxon>Craniata</taxon>
        <taxon>Vertebrata</taxon>
        <taxon>Euteleostomi</taxon>
        <taxon>Amphibia</taxon>
        <taxon>Batrachia</taxon>
        <taxon>Anura</taxon>
        <taxon>Pipoidea</taxon>
        <taxon>Pipidae</taxon>
        <taxon>Xenopodinae</taxon>
        <taxon>Xenopus</taxon>
        <taxon>Xenopus</taxon>
    </lineage>
</organism>
<protein>
    <submittedName>
        <fullName evidence="1">Uncharacterized protein</fullName>
    </submittedName>
</protein>
<dbReference type="EMBL" id="KV513706">
    <property type="protein sequence ID" value="OCT55238.1"/>
    <property type="molecule type" value="Genomic_DNA"/>
</dbReference>
<name>A0A974BNE2_XENLA</name>
<sequence>MIFMRPNHEKPGLSQEARSSCVRLISGSILSRTPSSTLAVILTPKYVMDFSSTEKSKECRKRSKCEADREMLSRLDF</sequence>
<accession>A0A974BNE2</accession>
<gene>
    <name evidence="1" type="ORF">XELAEV_18003634mg</name>
</gene>
<dbReference type="Proteomes" id="UP000694892">
    <property type="component" value="Unassembled WGS sequence"/>
</dbReference>
<proteinExistence type="predicted"/>